<dbReference type="Pfam" id="PF16077">
    <property type="entry name" value="Spaetzle"/>
    <property type="match status" value="1"/>
</dbReference>
<gene>
    <name evidence="5" type="ORF">X777_15170</name>
</gene>
<keyword evidence="3" id="KW-0325">Glycoprotein</keyword>
<organism evidence="5 6">
    <name type="scientific">Ooceraea biroi</name>
    <name type="common">Clonal raider ant</name>
    <name type="synonym">Cerapachys biroi</name>
    <dbReference type="NCBI Taxonomy" id="2015173"/>
    <lineage>
        <taxon>Eukaryota</taxon>
        <taxon>Metazoa</taxon>
        <taxon>Ecdysozoa</taxon>
        <taxon>Arthropoda</taxon>
        <taxon>Hexapoda</taxon>
        <taxon>Insecta</taxon>
        <taxon>Pterygota</taxon>
        <taxon>Neoptera</taxon>
        <taxon>Endopterygota</taxon>
        <taxon>Hymenoptera</taxon>
        <taxon>Apocrita</taxon>
        <taxon>Aculeata</taxon>
        <taxon>Formicoidea</taxon>
        <taxon>Formicidae</taxon>
        <taxon>Dorylinae</taxon>
        <taxon>Ooceraea</taxon>
    </lineage>
</organism>
<dbReference type="PANTHER" id="PTHR23199">
    <property type="entry name" value="NEUROTROPHIN 1-RELATED"/>
    <property type="match status" value="1"/>
</dbReference>
<sequence length="95" mass="10929">MRTIYPRSAKTVTENWLYVINQNNFQQGIRVEVCVNEGSVCDDLENYVPEGYKVFCKQNYILRELMAVNNDGTIGKNNFKLPSNCCCHREFVGAN</sequence>
<evidence type="ECO:0000256" key="2">
    <source>
        <dbReference type="ARBA" id="ARBA00023157"/>
    </source>
</evidence>
<reference evidence="5 6" key="1">
    <citation type="journal article" date="2014" name="Curr. Biol.">
        <title>The genome of the clonal raider ant Cerapachys biroi.</title>
        <authorList>
            <person name="Oxley P.R."/>
            <person name="Ji L."/>
            <person name="Fetter-Pruneda I."/>
            <person name="McKenzie S.K."/>
            <person name="Li C."/>
            <person name="Hu H."/>
            <person name="Zhang G."/>
            <person name="Kronauer D.J."/>
        </authorList>
    </citation>
    <scope>NUCLEOTIDE SEQUENCE [LARGE SCALE GENOMIC DNA]</scope>
</reference>
<dbReference type="GO" id="GO:0021556">
    <property type="term" value="P:central nervous system formation"/>
    <property type="evidence" value="ECO:0007669"/>
    <property type="project" value="TreeGrafter"/>
</dbReference>
<dbReference type="InterPro" id="IPR032104">
    <property type="entry name" value="Spaetzle"/>
</dbReference>
<dbReference type="Proteomes" id="UP000053097">
    <property type="component" value="Unassembled WGS sequence"/>
</dbReference>
<dbReference type="GO" id="GO:0045087">
    <property type="term" value="P:innate immune response"/>
    <property type="evidence" value="ECO:0007669"/>
    <property type="project" value="TreeGrafter"/>
</dbReference>
<proteinExistence type="predicted"/>
<accession>A0A026VWE7</accession>
<dbReference type="InterPro" id="IPR052444">
    <property type="entry name" value="Spz/Toll_ligand-like"/>
</dbReference>
<evidence type="ECO:0000256" key="1">
    <source>
        <dbReference type="ARBA" id="ARBA00022729"/>
    </source>
</evidence>
<keyword evidence="6" id="KW-1185">Reference proteome</keyword>
<dbReference type="GO" id="GO:0005615">
    <property type="term" value="C:extracellular space"/>
    <property type="evidence" value="ECO:0007669"/>
    <property type="project" value="UniProtKB-ARBA"/>
</dbReference>
<evidence type="ECO:0000259" key="4">
    <source>
        <dbReference type="Pfam" id="PF16077"/>
    </source>
</evidence>
<keyword evidence="2" id="KW-1015">Disulfide bond</keyword>
<dbReference type="GO" id="GO:0008083">
    <property type="term" value="F:growth factor activity"/>
    <property type="evidence" value="ECO:0007669"/>
    <property type="project" value="TreeGrafter"/>
</dbReference>
<protein>
    <submittedName>
        <fullName evidence="5">Protein spaetzle</fullName>
    </submittedName>
</protein>
<dbReference type="InterPro" id="IPR029034">
    <property type="entry name" value="Cystine-knot_cytokine"/>
</dbReference>
<evidence type="ECO:0000313" key="5">
    <source>
        <dbReference type="EMBL" id="EZA47851.1"/>
    </source>
</evidence>
<dbReference type="Gene3D" id="2.10.90.10">
    <property type="entry name" value="Cystine-knot cytokines"/>
    <property type="match status" value="1"/>
</dbReference>
<evidence type="ECO:0000256" key="3">
    <source>
        <dbReference type="ARBA" id="ARBA00023180"/>
    </source>
</evidence>
<dbReference type="GO" id="GO:0005121">
    <property type="term" value="F:Toll binding"/>
    <property type="evidence" value="ECO:0007669"/>
    <property type="project" value="TreeGrafter"/>
</dbReference>
<dbReference type="EMBL" id="KK107770">
    <property type="protein sequence ID" value="EZA47851.1"/>
    <property type="molecule type" value="Genomic_DNA"/>
</dbReference>
<dbReference type="OMA" id="MYIVQAG"/>
<keyword evidence="1" id="KW-0732">Signal</keyword>
<dbReference type="PANTHER" id="PTHR23199:SF12">
    <property type="entry name" value="NEUROTROPHIN 1-RELATED"/>
    <property type="match status" value="1"/>
</dbReference>
<dbReference type="AlphaFoldDB" id="A0A026VWE7"/>
<dbReference type="SUPFAM" id="SSF57501">
    <property type="entry name" value="Cystine-knot cytokines"/>
    <property type="match status" value="1"/>
</dbReference>
<dbReference type="OrthoDB" id="6359065at2759"/>
<feature type="domain" description="Spaetzle" evidence="4">
    <location>
        <begin position="2"/>
        <end position="88"/>
    </location>
</feature>
<evidence type="ECO:0000313" key="6">
    <source>
        <dbReference type="Proteomes" id="UP000053097"/>
    </source>
</evidence>
<dbReference type="STRING" id="2015173.A0A026VWE7"/>
<name>A0A026VWE7_OOCBI</name>